<evidence type="ECO:0000313" key="1">
    <source>
        <dbReference type="EMBL" id="GGH65595.1"/>
    </source>
</evidence>
<evidence type="ECO:0000313" key="2">
    <source>
        <dbReference type="Proteomes" id="UP000652153"/>
    </source>
</evidence>
<keyword evidence="2" id="KW-1185">Reference proteome</keyword>
<name>A0ABQ1ZJP1_9BACL</name>
<dbReference type="EMBL" id="BMFU01000008">
    <property type="protein sequence ID" value="GGH65595.1"/>
    <property type="molecule type" value="Genomic_DNA"/>
</dbReference>
<dbReference type="Proteomes" id="UP000652153">
    <property type="component" value="Unassembled WGS sequence"/>
</dbReference>
<gene>
    <name evidence="1" type="ORF">GCM10008014_45120</name>
</gene>
<reference evidence="2" key="1">
    <citation type="journal article" date="2019" name="Int. J. Syst. Evol. Microbiol.">
        <title>The Global Catalogue of Microorganisms (GCM) 10K type strain sequencing project: providing services to taxonomists for standard genome sequencing and annotation.</title>
        <authorList>
            <consortium name="The Broad Institute Genomics Platform"/>
            <consortium name="The Broad Institute Genome Sequencing Center for Infectious Disease"/>
            <person name="Wu L."/>
            <person name="Ma J."/>
        </authorList>
    </citation>
    <scope>NUCLEOTIDE SEQUENCE [LARGE SCALE GENOMIC DNA]</scope>
    <source>
        <strain evidence="2">CGMCC 1.12770</strain>
    </source>
</reference>
<comment type="caution">
    <text evidence="1">The sequence shown here is derived from an EMBL/GenBank/DDBJ whole genome shotgun (WGS) entry which is preliminary data.</text>
</comment>
<sequence>MRSTINAYGLLRNAAKRSVRSGERAINTSARGHKWENHMYSALGSPPLIEDQKLEYITFYSIIST</sequence>
<proteinExistence type="predicted"/>
<protein>
    <submittedName>
        <fullName evidence="1">Uncharacterized protein</fullName>
    </submittedName>
</protein>
<accession>A0ABQ1ZJP1</accession>
<organism evidence="1 2">
    <name type="scientific">Paenibacillus silvae</name>
    <dbReference type="NCBI Taxonomy" id="1325358"/>
    <lineage>
        <taxon>Bacteria</taxon>
        <taxon>Bacillati</taxon>
        <taxon>Bacillota</taxon>
        <taxon>Bacilli</taxon>
        <taxon>Bacillales</taxon>
        <taxon>Paenibacillaceae</taxon>
        <taxon>Paenibacillus</taxon>
    </lineage>
</organism>